<evidence type="ECO:0000313" key="2">
    <source>
        <dbReference type="EMBL" id="KAG8178897.1"/>
    </source>
</evidence>
<feature type="region of interest" description="Disordered" evidence="1">
    <location>
        <begin position="39"/>
        <end position="71"/>
    </location>
</feature>
<dbReference type="Proteomes" id="UP000827092">
    <property type="component" value="Unassembled WGS sequence"/>
</dbReference>
<comment type="caution">
    <text evidence="2">The sequence shown here is derived from an EMBL/GenBank/DDBJ whole genome shotgun (WGS) entry which is preliminary data.</text>
</comment>
<accession>A0AAV6U376</accession>
<dbReference type="AlphaFoldDB" id="A0AAV6U376"/>
<reference evidence="2 3" key="1">
    <citation type="journal article" date="2022" name="Nat. Ecol. Evol.">
        <title>A masculinizing supergene underlies an exaggerated male reproductive morph in a spider.</title>
        <authorList>
            <person name="Hendrickx F."/>
            <person name="De Corte Z."/>
            <person name="Sonet G."/>
            <person name="Van Belleghem S.M."/>
            <person name="Kostlbacher S."/>
            <person name="Vangestel C."/>
        </authorList>
    </citation>
    <scope>NUCLEOTIDE SEQUENCE [LARGE SCALE GENOMIC DNA]</scope>
    <source>
        <strain evidence="2">W744_W776</strain>
    </source>
</reference>
<dbReference type="EMBL" id="JAFNEN010000661">
    <property type="protein sequence ID" value="KAG8178897.1"/>
    <property type="molecule type" value="Genomic_DNA"/>
</dbReference>
<evidence type="ECO:0000313" key="3">
    <source>
        <dbReference type="Proteomes" id="UP000827092"/>
    </source>
</evidence>
<sequence length="71" mass="7937">MTNSAIAKFHIIIHIADSTAFRYASTKRADLKMIYRRAQKGSPQIADDPATKKKNTGLEKTPQVVVRSPPR</sequence>
<protein>
    <submittedName>
        <fullName evidence="2">Uncharacterized protein</fullName>
    </submittedName>
</protein>
<proteinExistence type="predicted"/>
<evidence type="ECO:0000256" key="1">
    <source>
        <dbReference type="SAM" id="MobiDB-lite"/>
    </source>
</evidence>
<gene>
    <name evidence="2" type="ORF">JTE90_018584</name>
</gene>
<keyword evidence="3" id="KW-1185">Reference proteome</keyword>
<organism evidence="2 3">
    <name type="scientific">Oedothorax gibbosus</name>
    <dbReference type="NCBI Taxonomy" id="931172"/>
    <lineage>
        <taxon>Eukaryota</taxon>
        <taxon>Metazoa</taxon>
        <taxon>Ecdysozoa</taxon>
        <taxon>Arthropoda</taxon>
        <taxon>Chelicerata</taxon>
        <taxon>Arachnida</taxon>
        <taxon>Araneae</taxon>
        <taxon>Araneomorphae</taxon>
        <taxon>Entelegynae</taxon>
        <taxon>Araneoidea</taxon>
        <taxon>Linyphiidae</taxon>
        <taxon>Erigoninae</taxon>
        <taxon>Oedothorax</taxon>
    </lineage>
</organism>
<name>A0AAV6U376_9ARAC</name>